<organism evidence="2 3">
    <name type="scientific">Serratia symbiotica</name>
    <dbReference type="NCBI Taxonomy" id="138074"/>
    <lineage>
        <taxon>Bacteria</taxon>
        <taxon>Pseudomonadati</taxon>
        <taxon>Pseudomonadota</taxon>
        <taxon>Gammaproteobacteria</taxon>
        <taxon>Enterobacterales</taxon>
        <taxon>Yersiniaceae</taxon>
        <taxon>Serratia</taxon>
    </lineage>
</organism>
<proteinExistence type="predicted"/>
<feature type="region of interest" description="Disordered" evidence="1">
    <location>
        <begin position="1"/>
        <end position="21"/>
    </location>
</feature>
<sequence length="48" mass="5538">MGASRGVFRNNRKQGENNITSTLHKRKHVTNISVNLRQQIFEPVQVFS</sequence>
<evidence type="ECO:0000313" key="2">
    <source>
        <dbReference type="EMBL" id="BBI91322.1"/>
    </source>
</evidence>
<protein>
    <submittedName>
        <fullName evidence="2">Uncharacterized protein</fullName>
    </submittedName>
</protein>
<evidence type="ECO:0000256" key="1">
    <source>
        <dbReference type="SAM" id="MobiDB-lite"/>
    </source>
</evidence>
<reference evidence="2 3" key="1">
    <citation type="submission" date="2019-03" db="EMBL/GenBank/DDBJ databases">
        <title>The genome sequence of Candidatus Serratia symbiotica strain IS.</title>
        <authorList>
            <person name="Nikoh N."/>
            <person name="Koga R."/>
            <person name="Oshima K."/>
            <person name="Hattori M."/>
            <person name="Fukatsu T."/>
        </authorList>
    </citation>
    <scope>NUCLEOTIDE SEQUENCE [LARGE SCALE GENOMIC DNA]</scope>
    <source>
        <strain evidence="2 3">IS</strain>
    </source>
</reference>
<evidence type="ECO:0000313" key="3">
    <source>
        <dbReference type="Proteomes" id="UP000324392"/>
    </source>
</evidence>
<accession>A0A455VEA9</accession>
<gene>
    <name evidence="2" type="ORF">SSYIS1_04620</name>
</gene>
<dbReference type="AlphaFoldDB" id="A0A455VEA9"/>
<dbReference type="Proteomes" id="UP000324392">
    <property type="component" value="Chromosome"/>
</dbReference>
<name>A0A455VEA9_9GAMM</name>
<dbReference type="EMBL" id="AP019531">
    <property type="protein sequence ID" value="BBI91322.1"/>
    <property type="molecule type" value="Genomic_DNA"/>
</dbReference>